<proteinExistence type="predicted"/>
<accession>A0A1H6CVQ0</accession>
<name>A0A1H6CVQ0_9HYPH</name>
<evidence type="ECO:0000313" key="1">
    <source>
        <dbReference type="EMBL" id="SEG76763.1"/>
    </source>
</evidence>
<sequence length="102" mass="11323">MRRDLPFSWFPPCTIVSAVAWKAKARLTTATLPLCVGKLDDSGFLASIGWGASLIETEGVDLVLALCLLRPVATLDRPLLALRESAGFFRRDGRRRSFFVRD</sequence>
<dbReference type="Proteomes" id="UP000236743">
    <property type="component" value="Unassembled WGS sequence"/>
</dbReference>
<organism evidence="1 2">
    <name type="scientific">Bosea lathyri</name>
    <dbReference type="NCBI Taxonomy" id="1036778"/>
    <lineage>
        <taxon>Bacteria</taxon>
        <taxon>Pseudomonadati</taxon>
        <taxon>Pseudomonadota</taxon>
        <taxon>Alphaproteobacteria</taxon>
        <taxon>Hyphomicrobiales</taxon>
        <taxon>Boseaceae</taxon>
        <taxon>Bosea</taxon>
    </lineage>
</organism>
<evidence type="ECO:0000313" key="2">
    <source>
        <dbReference type="Proteomes" id="UP000236743"/>
    </source>
</evidence>
<protein>
    <submittedName>
        <fullName evidence="1">Uncharacterized protein</fullName>
    </submittedName>
</protein>
<keyword evidence="2" id="KW-1185">Reference proteome</keyword>
<dbReference type="EMBL" id="FNUY01000012">
    <property type="protein sequence ID" value="SEG76763.1"/>
    <property type="molecule type" value="Genomic_DNA"/>
</dbReference>
<dbReference type="AlphaFoldDB" id="A0A1H6CVQ0"/>
<reference evidence="1 2" key="1">
    <citation type="submission" date="2016-10" db="EMBL/GenBank/DDBJ databases">
        <authorList>
            <person name="de Groot N.N."/>
        </authorList>
    </citation>
    <scope>NUCLEOTIDE SEQUENCE [LARGE SCALE GENOMIC DNA]</scope>
    <source>
        <strain evidence="1 2">DSM 26656</strain>
    </source>
</reference>
<gene>
    <name evidence="1" type="ORF">SAMN04488115_112147</name>
</gene>